<evidence type="ECO:0000313" key="1">
    <source>
        <dbReference type="EMBL" id="RZC81501.1"/>
    </source>
</evidence>
<keyword evidence="2" id="KW-1185">Reference proteome</keyword>
<proteinExistence type="predicted"/>
<accession>A0A4Y7LB37</accession>
<dbReference type="AlphaFoldDB" id="A0A4Y7LB37"/>
<gene>
    <name evidence="1" type="ORF">C5167_044082</name>
</gene>
<reference evidence="1 2" key="1">
    <citation type="journal article" date="2018" name="Science">
        <title>The opium poppy genome and morphinan production.</title>
        <authorList>
            <person name="Guo L."/>
            <person name="Winzer T."/>
            <person name="Yang X."/>
            <person name="Li Y."/>
            <person name="Ning Z."/>
            <person name="He Z."/>
            <person name="Teodor R."/>
            <person name="Lu Y."/>
            <person name="Bowser T.A."/>
            <person name="Graham I.A."/>
            <person name="Ye K."/>
        </authorList>
    </citation>
    <scope>NUCLEOTIDE SEQUENCE [LARGE SCALE GENOMIC DNA]</scope>
    <source>
        <strain evidence="2">cv. HN1</strain>
        <tissue evidence="1">Leaves</tissue>
    </source>
</reference>
<name>A0A4Y7LB37_PAPSO</name>
<sequence length="209" mass="23956">MQITNGMNKLDDATMQLELVTNCIPMRISIYIKKEVHELQAEKSLENPKQDSALGKVVTRMEFRVEYVKIILYQLKKTSKANGQISEGYIAQLREQAGLDENYDALMILMQSQLIRRPYFVEGQNYINLLELKETVLETPVHSGMPTPIPDRAWNPYALLQQGKPAHNVSGEGAVLLHVQLKQQHRLQVYVESRGKWVIRMKLVPVGKE</sequence>
<protein>
    <submittedName>
        <fullName evidence="1">Uncharacterized protein</fullName>
    </submittedName>
</protein>
<dbReference type="EMBL" id="CM010724">
    <property type="protein sequence ID" value="RZC81501.1"/>
    <property type="molecule type" value="Genomic_DNA"/>
</dbReference>
<evidence type="ECO:0000313" key="2">
    <source>
        <dbReference type="Proteomes" id="UP000316621"/>
    </source>
</evidence>
<dbReference type="Gramene" id="RZC81501">
    <property type="protein sequence ID" value="RZC81501"/>
    <property type="gene ID" value="C5167_044082"/>
</dbReference>
<dbReference type="Proteomes" id="UP000316621">
    <property type="component" value="Chromosome 10"/>
</dbReference>
<organism evidence="1 2">
    <name type="scientific">Papaver somniferum</name>
    <name type="common">Opium poppy</name>
    <dbReference type="NCBI Taxonomy" id="3469"/>
    <lineage>
        <taxon>Eukaryota</taxon>
        <taxon>Viridiplantae</taxon>
        <taxon>Streptophyta</taxon>
        <taxon>Embryophyta</taxon>
        <taxon>Tracheophyta</taxon>
        <taxon>Spermatophyta</taxon>
        <taxon>Magnoliopsida</taxon>
        <taxon>Ranunculales</taxon>
        <taxon>Papaveraceae</taxon>
        <taxon>Papaveroideae</taxon>
        <taxon>Papaver</taxon>
    </lineage>
</organism>